<evidence type="ECO:0000313" key="2">
    <source>
        <dbReference type="Proteomes" id="UP000265520"/>
    </source>
</evidence>
<reference evidence="1 2" key="1">
    <citation type="journal article" date="2018" name="Front. Plant Sci.">
        <title>Red Clover (Trifolium pratense) and Zigzag Clover (T. medium) - A Picture of Genomic Similarities and Differences.</title>
        <authorList>
            <person name="Dluhosova J."/>
            <person name="Istvanek J."/>
            <person name="Nedelnik J."/>
            <person name="Repkova J."/>
        </authorList>
    </citation>
    <scope>NUCLEOTIDE SEQUENCE [LARGE SCALE GENOMIC DNA]</scope>
    <source>
        <strain evidence="2">cv. 10/8</strain>
        <tissue evidence="1">Leaf</tissue>
    </source>
</reference>
<evidence type="ECO:0000313" key="1">
    <source>
        <dbReference type="EMBL" id="MCI88670.1"/>
    </source>
</evidence>
<feature type="non-terminal residue" evidence="1">
    <location>
        <position position="70"/>
    </location>
</feature>
<protein>
    <submittedName>
        <fullName evidence="1">Uncharacterized protein</fullName>
    </submittedName>
</protein>
<name>A0A392VQG5_9FABA</name>
<feature type="non-terminal residue" evidence="1">
    <location>
        <position position="1"/>
    </location>
</feature>
<comment type="caution">
    <text evidence="1">The sequence shown here is derived from an EMBL/GenBank/DDBJ whole genome shotgun (WGS) entry which is preliminary data.</text>
</comment>
<dbReference type="EMBL" id="LXQA011199308">
    <property type="protein sequence ID" value="MCI88670.1"/>
    <property type="molecule type" value="Genomic_DNA"/>
</dbReference>
<accession>A0A392VQG5</accession>
<keyword evidence="2" id="KW-1185">Reference proteome</keyword>
<organism evidence="1 2">
    <name type="scientific">Trifolium medium</name>
    <dbReference type="NCBI Taxonomy" id="97028"/>
    <lineage>
        <taxon>Eukaryota</taxon>
        <taxon>Viridiplantae</taxon>
        <taxon>Streptophyta</taxon>
        <taxon>Embryophyta</taxon>
        <taxon>Tracheophyta</taxon>
        <taxon>Spermatophyta</taxon>
        <taxon>Magnoliopsida</taxon>
        <taxon>eudicotyledons</taxon>
        <taxon>Gunneridae</taxon>
        <taxon>Pentapetalae</taxon>
        <taxon>rosids</taxon>
        <taxon>fabids</taxon>
        <taxon>Fabales</taxon>
        <taxon>Fabaceae</taxon>
        <taxon>Papilionoideae</taxon>
        <taxon>50 kb inversion clade</taxon>
        <taxon>NPAAA clade</taxon>
        <taxon>Hologalegina</taxon>
        <taxon>IRL clade</taxon>
        <taxon>Trifolieae</taxon>
        <taxon>Trifolium</taxon>
    </lineage>
</organism>
<sequence>RRVPRVDTTGRSLDIGLHRLEPGVLAEDLILPPAFGHSQLFSGQTKVKLPDAEKAILDGMGPEALKNEIA</sequence>
<dbReference type="AlphaFoldDB" id="A0A392VQG5"/>
<dbReference type="Proteomes" id="UP000265520">
    <property type="component" value="Unassembled WGS sequence"/>
</dbReference>
<proteinExistence type="predicted"/>